<dbReference type="GO" id="GO:0005634">
    <property type="term" value="C:nucleus"/>
    <property type="evidence" value="ECO:0007669"/>
    <property type="project" value="TreeGrafter"/>
</dbReference>
<dbReference type="PANTHER" id="PTHR13060:SF0">
    <property type="entry name" value="PROTEIN ECDYSONELESS HOMOLOG"/>
    <property type="match status" value="1"/>
</dbReference>
<proteinExistence type="predicted"/>
<organism evidence="1">
    <name type="scientific">Trypanosoma vivax (strain Y486)</name>
    <dbReference type="NCBI Taxonomy" id="1055687"/>
    <lineage>
        <taxon>Eukaryota</taxon>
        <taxon>Discoba</taxon>
        <taxon>Euglenozoa</taxon>
        <taxon>Kinetoplastea</taxon>
        <taxon>Metakinetoplastina</taxon>
        <taxon>Trypanosomatida</taxon>
        <taxon>Trypanosomatidae</taxon>
        <taxon>Trypanosoma</taxon>
        <taxon>Duttonella</taxon>
    </lineage>
</organism>
<dbReference type="EMBL" id="HE573022">
    <property type="protein sequence ID" value="CCC48502.1"/>
    <property type="molecule type" value="Genomic_DNA"/>
</dbReference>
<protein>
    <submittedName>
        <fullName evidence="1">Uncharacterized protein</fullName>
    </submittedName>
</protein>
<dbReference type="VEuPathDB" id="TriTrypDB:TvY486_0602930"/>
<dbReference type="AlphaFoldDB" id="G0TX13"/>
<accession>G0TX13</accession>
<evidence type="ECO:0000313" key="1">
    <source>
        <dbReference type="EMBL" id="CCC48502.1"/>
    </source>
</evidence>
<gene>
    <name evidence="1" type="ORF">TVY486_0602930</name>
</gene>
<name>G0TX13_TRYVY</name>
<reference evidence="1" key="1">
    <citation type="journal article" date="2012" name="Proc. Natl. Acad. Sci. U.S.A.">
        <title>Antigenic diversity is generated by distinct evolutionary mechanisms in African trypanosome species.</title>
        <authorList>
            <person name="Jackson A.P."/>
            <person name="Berry A."/>
            <person name="Aslett M."/>
            <person name="Allison H.C."/>
            <person name="Burton P."/>
            <person name="Vavrova-Anderson J."/>
            <person name="Brown R."/>
            <person name="Browne H."/>
            <person name="Corton N."/>
            <person name="Hauser H."/>
            <person name="Gamble J."/>
            <person name="Gilderthorp R."/>
            <person name="Marcello L."/>
            <person name="McQuillan J."/>
            <person name="Otto T.D."/>
            <person name="Quail M.A."/>
            <person name="Sanders M.J."/>
            <person name="van Tonder A."/>
            <person name="Ginger M.L."/>
            <person name="Field M.C."/>
            <person name="Barry J.D."/>
            <person name="Hertz-Fowler C."/>
            <person name="Berriman M."/>
        </authorList>
    </citation>
    <scope>NUCLEOTIDE SEQUENCE</scope>
    <source>
        <strain evidence="1">Y486</strain>
    </source>
</reference>
<dbReference type="PANTHER" id="PTHR13060">
    <property type="entry name" value="SGT1 PROTEIN HSGT1 SUPPRESSOR OF GCR2"/>
    <property type="match status" value="1"/>
</dbReference>
<sequence length="567" mass="63751">MRIEGGGNKEILYVTLVGRCAPTPPTRSDLLHALRGCSPRCYHATSSYIWTEDNFFTSLRPYQTHPATALGAANPFYAFVADMSCGGNEEDVRVVVMILHDLTVAVKDLVAVVTEGSGVAVNSKEENGERSDVLLVELADTIEESEEAREAFLRRWGADEHDYHQSMVGRVLMTAGAIYVAPLHMEKSIATRVTQVVDGCKRRVSVPLTLLEMDSSERESLREPTMTEALHRRLGDTFRLMREESWHRAIVAVPMLVAEIVYKQPCLVQDALLHYVVRHPLQWLRNGKMLPTFSPTVEDLVSTVVQEYRMMLQNLRHVRIPLHMPRYVFAHLFCAPVPPSVLAEPLERTIETARLSILTGKTQEVDVLLETNKEEVLLGLQLTIALQRLRKEMPYPHGRVIDDFLADVAGKEKEKEGDLRGAPLRYLRRLRRRLMPVPTTSAHSTEWMRAYAMEAAQTQLITDNELAGFDEYMCGAVDCESSSSETDKLAWSDGSDLCAFGFNSSMDNDCENAFRQLEEIEEPLETEVRDAVLAGSHNEELELERLAANPLLRETVQLLSADFVPSG</sequence>
<dbReference type="InterPro" id="IPR010770">
    <property type="entry name" value="Ecd"/>
</dbReference>